<keyword evidence="4" id="KW-0233">DNA recombination</keyword>
<evidence type="ECO:0000313" key="9">
    <source>
        <dbReference type="Proteomes" id="UP000187439"/>
    </source>
</evidence>
<dbReference type="CDD" id="cd01189">
    <property type="entry name" value="INT_ICEBs1_C_like"/>
    <property type="match status" value="1"/>
</dbReference>
<evidence type="ECO:0000256" key="5">
    <source>
        <dbReference type="PROSITE-ProRule" id="PRU01248"/>
    </source>
</evidence>
<proteinExistence type="inferred from homology"/>
<reference evidence="8 9" key="1">
    <citation type="submission" date="2016-10" db="EMBL/GenBank/DDBJ databases">
        <title>Paenibacillus species isolates.</title>
        <authorList>
            <person name="Beno S.M."/>
        </authorList>
    </citation>
    <scope>NUCLEOTIDE SEQUENCE [LARGE SCALE GENOMIC DNA]</scope>
    <source>
        <strain evidence="8 9">FSL H7-0710</strain>
    </source>
</reference>
<feature type="domain" description="Core-binding (CB)" evidence="7">
    <location>
        <begin position="61"/>
        <end position="145"/>
    </location>
</feature>
<dbReference type="OrthoDB" id="9803188at2"/>
<dbReference type="Gene3D" id="1.10.443.10">
    <property type="entry name" value="Intergrase catalytic core"/>
    <property type="match status" value="1"/>
</dbReference>
<dbReference type="RefSeq" id="WP_076116307.1">
    <property type="nucleotide sequence ID" value="NZ_MPTC01000001.1"/>
</dbReference>
<gene>
    <name evidence="8" type="ORF">BSK52_00350</name>
</gene>
<dbReference type="InterPro" id="IPR002104">
    <property type="entry name" value="Integrase_catalytic"/>
</dbReference>
<dbReference type="PROSITE" id="PS51898">
    <property type="entry name" value="TYR_RECOMBINASE"/>
    <property type="match status" value="1"/>
</dbReference>
<protein>
    <submittedName>
        <fullName evidence="8">Site-specific integrase</fullName>
    </submittedName>
</protein>
<dbReference type="InterPro" id="IPR013762">
    <property type="entry name" value="Integrase-like_cat_sf"/>
</dbReference>
<evidence type="ECO:0000259" key="7">
    <source>
        <dbReference type="PROSITE" id="PS51900"/>
    </source>
</evidence>
<dbReference type="Proteomes" id="UP000187439">
    <property type="component" value="Unassembled WGS sequence"/>
</dbReference>
<organism evidence="8 9">
    <name type="scientific">Paenibacillus odorifer</name>
    <dbReference type="NCBI Taxonomy" id="189426"/>
    <lineage>
        <taxon>Bacteria</taxon>
        <taxon>Bacillati</taxon>
        <taxon>Bacillota</taxon>
        <taxon>Bacilli</taxon>
        <taxon>Bacillales</taxon>
        <taxon>Paenibacillaceae</taxon>
        <taxon>Paenibacillus</taxon>
    </lineage>
</organism>
<evidence type="ECO:0000256" key="2">
    <source>
        <dbReference type="ARBA" id="ARBA00022908"/>
    </source>
</evidence>
<keyword evidence="3 5" id="KW-0238">DNA-binding</keyword>
<dbReference type="InterPro" id="IPR044068">
    <property type="entry name" value="CB"/>
</dbReference>
<dbReference type="Gene3D" id="1.10.150.130">
    <property type="match status" value="1"/>
</dbReference>
<evidence type="ECO:0000256" key="4">
    <source>
        <dbReference type="ARBA" id="ARBA00023172"/>
    </source>
</evidence>
<dbReference type="GO" id="GO:0003677">
    <property type="term" value="F:DNA binding"/>
    <property type="evidence" value="ECO:0007669"/>
    <property type="project" value="UniProtKB-UniRule"/>
</dbReference>
<dbReference type="InterPro" id="IPR010998">
    <property type="entry name" value="Integrase_recombinase_N"/>
</dbReference>
<dbReference type="EMBL" id="MPTC01000001">
    <property type="protein sequence ID" value="OMD44036.1"/>
    <property type="molecule type" value="Genomic_DNA"/>
</dbReference>
<feature type="domain" description="Tyr recombinase" evidence="6">
    <location>
        <begin position="166"/>
        <end position="364"/>
    </location>
</feature>
<dbReference type="AlphaFoldDB" id="A0A1R0Y9I0"/>
<dbReference type="PANTHER" id="PTHR30629:SF2">
    <property type="entry name" value="PROPHAGE INTEGRASE INTS-RELATED"/>
    <property type="match status" value="1"/>
</dbReference>
<dbReference type="GO" id="GO:0006310">
    <property type="term" value="P:DNA recombination"/>
    <property type="evidence" value="ECO:0007669"/>
    <property type="project" value="UniProtKB-KW"/>
</dbReference>
<keyword evidence="2" id="KW-0229">DNA integration</keyword>
<evidence type="ECO:0000256" key="1">
    <source>
        <dbReference type="ARBA" id="ARBA00008857"/>
    </source>
</evidence>
<accession>A0A1R0Y9I0</accession>
<dbReference type="Pfam" id="PF00589">
    <property type="entry name" value="Phage_integrase"/>
    <property type="match status" value="1"/>
</dbReference>
<dbReference type="InterPro" id="IPR011010">
    <property type="entry name" value="DNA_brk_join_enz"/>
</dbReference>
<dbReference type="Pfam" id="PF14659">
    <property type="entry name" value="Phage_int_SAM_3"/>
    <property type="match status" value="1"/>
</dbReference>
<evidence type="ECO:0000259" key="6">
    <source>
        <dbReference type="PROSITE" id="PS51898"/>
    </source>
</evidence>
<sequence length="373" mass="43622">MAGSITKVGTKFRVTFDFGTDSKGKRIRKYTSVSTEAEAKKLLNEFEYNQQRNLLVQTTKMTFSDFLEHWMENYVKYNCEETTIYGYKNIIFKHIIPFLGNFELQKLQPAHIQQYYKFLMDDKLLSPNTVHKHHACIRKALDYGLKQQYVHRNVSDAVTLPKKERFVGQSYTKDELKDLLESVKDTKLELPIHLAGYLGLRREEIVGLQWKYVDFENRLIHIAEVRTSAGSKEVMKAPKTEQSKRALYMTDELLNVLKKTKEYQDEYKRHLGDEYVDSGFVYAHDNGKPYRVNTLTEQFKVFLERNELPKIRLHDLRHTFASILYEAGVDLKAISEALGHSDLATTNKIYTHRFDKSHKKTVNAMSEALRNVK</sequence>
<dbReference type="PROSITE" id="PS51900">
    <property type="entry name" value="CB"/>
    <property type="match status" value="1"/>
</dbReference>
<comment type="similarity">
    <text evidence="1">Belongs to the 'phage' integrase family.</text>
</comment>
<dbReference type="InterPro" id="IPR050808">
    <property type="entry name" value="Phage_Integrase"/>
</dbReference>
<dbReference type="InterPro" id="IPR004107">
    <property type="entry name" value="Integrase_SAM-like_N"/>
</dbReference>
<dbReference type="GO" id="GO:0015074">
    <property type="term" value="P:DNA integration"/>
    <property type="evidence" value="ECO:0007669"/>
    <property type="project" value="UniProtKB-KW"/>
</dbReference>
<name>A0A1R0Y9I0_9BACL</name>
<dbReference type="SUPFAM" id="SSF56349">
    <property type="entry name" value="DNA breaking-rejoining enzymes"/>
    <property type="match status" value="1"/>
</dbReference>
<dbReference type="PANTHER" id="PTHR30629">
    <property type="entry name" value="PROPHAGE INTEGRASE"/>
    <property type="match status" value="1"/>
</dbReference>
<evidence type="ECO:0000256" key="3">
    <source>
        <dbReference type="ARBA" id="ARBA00023125"/>
    </source>
</evidence>
<comment type="caution">
    <text evidence="8">The sequence shown here is derived from an EMBL/GenBank/DDBJ whole genome shotgun (WGS) entry which is preliminary data.</text>
</comment>
<evidence type="ECO:0000313" key="8">
    <source>
        <dbReference type="EMBL" id="OMD44036.1"/>
    </source>
</evidence>